<dbReference type="EMBL" id="JACEIB010000026">
    <property type="protein sequence ID" value="MBA2935927.1"/>
    <property type="molecule type" value="Genomic_DNA"/>
</dbReference>
<keyword evidence="4" id="KW-1185">Reference proteome</keyword>
<feature type="region of interest" description="Disordered" evidence="1">
    <location>
        <begin position="23"/>
        <end position="93"/>
    </location>
</feature>
<dbReference type="RefSeq" id="WP_160363112.1">
    <property type="nucleotide sequence ID" value="NZ_JACEIB010000026.1"/>
</dbReference>
<feature type="signal peptide" evidence="2">
    <location>
        <begin position="1"/>
        <end position="20"/>
    </location>
</feature>
<proteinExistence type="predicted"/>
<comment type="caution">
    <text evidence="3">The sequence shown here is derived from an EMBL/GenBank/DDBJ whole genome shotgun (WGS) entry which is preliminary data.</text>
</comment>
<sequence length="125" mass="13592">MKIITLAAIGALTLAAPVFAQMQSPDPSDSAHGGARGPMGAQPIDEHRGADMRGGHDDNAMTGREDMMDHGRMGDDHDGGMKRAADRGWGDGRSGFDHDRGDHGRGYGGHCRTVWHHHHRVRRCY</sequence>
<gene>
    <name evidence="3" type="ORF">HZF05_17750</name>
</gene>
<name>A0A838LA68_9SPHN</name>
<evidence type="ECO:0000313" key="4">
    <source>
        <dbReference type="Proteomes" id="UP000570166"/>
    </source>
</evidence>
<feature type="chain" id="PRO_5032903627" evidence="2">
    <location>
        <begin position="21"/>
        <end position="125"/>
    </location>
</feature>
<protein>
    <submittedName>
        <fullName evidence="3">Uncharacterized protein</fullName>
    </submittedName>
</protein>
<evidence type="ECO:0000256" key="2">
    <source>
        <dbReference type="SAM" id="SignalP"/>
    </source>
</evidence>
<dbReference type="AlphaFoldDB" id="A0A838LA68"/>
<organism evidence="3 4">
    <name type="scientific">Sphingomonas chungangi</name>
    <dbReference type="NCBI Taxonomy" id="2683589"/>
    <lineage>
        <taxon>Bacteria</taxon>
        <taxon>Pseudomonadati</taxon>
        <taxon>Pseudomonadota</taxon>
        <taxon>Alphaproteobacteria</taxon>
        <taxon>Sphingomonadales</taxon>
        <taxon>Sphingomonadaceae</taxon>
        <taxon>Sphingomonas</taxon>
    </lineage>
</organism>
<evidence type="ECO:0000313" key="3">
    <source>
        <dbReference type="EMBL" id="MBA2935927.1"/>
    </source>
</evidence>
<evidence type="ECO:0000256" key="1">
    <source>
        <dbReference type="SAM" id="MobiDB-lite"/>
    </source>
</evidence>
<dbReference type="Proteomes" id="UP000570166">
    <property type="component" value="Unassembled WGS sequence"/>
</dbReference>
<feature type="compositionally biased region" description="Basic and acidic residues" evidence="1">
    <location>
        <begin position="44"/>
        <end position="93"/>
    </location>
</feature>
<accession>A0A838LA68</accession>
<keyword evidence="2" id="KW-0732">Signal</keyword>
<reference evidence="3 4" key="1">
    <citation type="submission" date="2020-07" db="EMBL/GenBank/DDBJ databases">
        <authorList>
            <person name="Sun Q."/>
        </authorList>
    </citation>
    <scope>NUCLEOTIDE SEQUENCE [LARGE SCALE GENOMIC DNA]</scope>
    <source>
        <strain evidence="3 4">CGMCC 1.13654</strain>
    </source>
</reference>